<evidence type="ECO:0000313" key="2">
    <source>
        <dbReference type="EMBL" id="CAB3996838.1"/>
    </source>
</evidence>
<feature type="region of interest" description="Disordered" evidence="1">
    <location>
        <begin position="1863"/>
        <end position="1901"/>
    </location>
</feature>
<feature type="region of interest" description="Disordered" evidence="1">
    <location>
        <begin position="3348"/>
        <end position="3457"/>
    </location>
</feature>
<feature type="compositionally biased region" description="Basic and acidic residues" evidence="1">
    <location>
        <begin position="1186"/>
        <end position="1198"/>
    </location>
</feature>
<proteinExistence type="predicted"/>
<feature type="compositionally biased region" description="Polar residues" evidence="1">
    <location>
        <begin position="1678"/>
        <end position="1687"/>
    </location>
</feature>
<protein>
    <submittedName>
        <fullName evidence="2">Uncharacterized protein</fullName>
    </submittedName>
</protein>
<feature type="region of interest" description="Disordered" evidence="1">
    <location>
        <begin position="3548"/>
        <end position="3603"/>
    </location>
</feature>
<feature type="region of interest" description="Disordered" evidence="1">
    <location>
        <begin position="1585"/>
        <end position="1616"/>
    </location>
</feature>
<feature type="compositionally biased region" description="Polar residues" evidence="1">
    <location>
        <begin position="1344"/>
        <end position="1360"/>
    </location>
</feature>
<feature type="region of interest" description="Disordered" evidence="1">
    <location>
        <begin position="845"/>
        <end position="884"/>
    </location>
</feature>
<feature type="compositionally biased region" description="Polar residues" evidence="1">
    <location>
        <begin position="3095"/>
        <end position="3115"/>
    </location>
</feature>
<feature type="region of interest" description="Disordered" evidence="1">
    <location>
        <begin position="1677"/>
        <end position="1706"/>
    </location>
</feature>
<feature type="region of interest" description="Disordered" evidence="1">
    <location>
        <begin position="665"/>
        <end position="689"/>
    </location>
</feature>
<feature type="compositionally biased region" description="Polar residues" evidence="1">
    <location>
        <begin position="546"/>
        <end position="563"/>
    </location>
</feature>
<gene>
    <name evidence="2" type="ORF">PACLA_8A038810</name>
</gene>
<feature type="region of interest" description="Disordered" evidence="1">
    <location>
        <begin position="1766"/>
        <end position="1793"/>
    </location>
</feature>
<feature type="region of interest" description="Disordered" evidence="1">
    <location>
        <begin position="1634"/>
        <end position="1658"/>
    </location>
</feature>
<accession>A0A7D9I485</accession>
<feature type="compositionally biased region" description="Basic and acidic residues" evidence="1">
    <location>
        <begin position="3074"/>
        <end position="3088"/>
    </location>
</feature>
<feature type="region of interest" description="Disordered" evidence="1">
    <location>
        <begin position="757"/>
        <end position="776"/>
    </location>
</feature>
<feature type="region of interest" description="Disordered" evidence="1">
    <location>
        <begin position="1480"/>
        <end position="1558"/>
    </location>
</feature>
<feature type="compositionally biased region" description="Polar residues" evidence="1">
    <location>
        <begin position="2985"/>
        <end position="2996"/>
    </location>
</feature>
<feature type="compositionally biased region" description="Polar residues" evidence="1">
    <location>
        <begin position="1172"/>
        <end position="1185"/>
    </location>
</feature>
<feature type="region of interest" description="Disordered" evidence="1">
    <location>
        <begin position="3033"/>
        <end position="3127"/>
    </location>
</feature>
<sequence>MKPPGVQVNETDEPSRGRKVYDQTIYVTALERGTRDRSPRRIEPLPDRIELKISPQKNHRGRMKFYRARSIPELCRITLKPTGETSLEQGRMEEVYITQYTHSFDREIKKPHIVAWKLGFEGSDVAHRDSKLCVVNSPVGSKPGAYPERRRSAPPGSFVFNYDALDMPEPVHRRSKSLGLYMDDPLDFDKMDSQVGTSAGGTIDTEVGESSGGKLRPLAHEMISAQKVQQVESVDSSFWDDAFDGFDSGENYNNGTNNDVRNNGINDVRNGDITNGDVTTNDAMIDDVMTDGVTTNYVRSGDVTPGDRDSREDSTQDPAKQALSLISTLRSTVKKPDIETFLRSVHETQTSKTFPESNSKNRPSMINQSKELAFQEVSYRHNVPHGTLPQESPQKLTPRIVANNPRSEFTSEIIPRKLAPQEDLPQNVGPQLNSKSDPETKLKRRYTSKSEATTMITNHSASKLDQIHPTSQIPRESDPEIKRKYETKPRLEKLVKITSHSASELSTIGQARFQPQQSIPRHENNPQVNSMYSYQPTNEMNKKPSRQFTTEISAVSPKKPSQQPEEELKPETNTASRNGIIETDKKFQCEPNSEMNRDNILPKTDVCYTHSKPGTTDVIDGQSITEELSINNPLTTNQLITNPPITNYQESELESNGKEVISKHKTDAHPKQTSQYVDPKTQTKSEVRDTSYENYENVKSSRFDHSKQVESNVYQAQGKFEFITNRTPTPEQENDYYQLPKSELNTMERSETSYRIPPKQVKNDRPNTTCEQVTPSQREDYYQQPNIEVRRNGTVETKQSSYLKQVENKGYNSQPRSIQNPTSEITREYDEGYYQQPTFEVRTLETNQSSHPKQNGNTVPNRKSNFTSNRTAEQGSNPDQNEDYYQNMNSQVRTLKTAEITNQDEDYYQQPNSRARTLKTVEINPSIHSKQVGVYNKNSSNKTPQQLTPEQHEGYYQEPNRQVRKVETENIHLKHGDVHNNDFTNKTPQNEQYYQQPKFEERRITTQNYPTEFETNTSLYEEPKDSTLSSAKCPLDQSVAQRNDKDYKKPLPEIPNERKTSESYYEMPMDINPSPIRCPLDEKSAEKNERRDSYEQVVEHIYEQPNFATERVYEQFDYEKMKSPSNLLNTSFYAIPKSEKEVIYEQPDKNVYENINGGVDKRHPHSKLMNNEQPKAELSSSLQQENRTRSDIPAHESLHTAQINNDNTRENKNSGSTRYSGSSTNSLEHGDNLNREYSENTGSRYKNLDTKQHSTSSLRSKSNGQSTRVTYTGEVDTKKSVVSTTSSVRIDQSDGRISEGGPKSRSMSFEGELLLQNPEVEVFEETPKRRARHKARKTPDEEISQPSVYSKTTPSKASYSNTSLARFSSFNSEASYKRRLTSAWIEQQRLNFRKAVSREPSLRRTKSVEFHKERTPSEDTADYKLRHAKSELSFEHLNAMYNPFDDKYFDVNPDRQPAKVVHASPSQVITKAKSLERRVQKVEEPKSLSQAIAPTRASKDSLTITPLEKNAKPTNHGNRDLSMDGNLSRQDDVVTKSEIRPWGELSTSSQQSKPRPKFEVDLKTYEPNSLSMDKNIERLDTMPTREVKPRSGVRPKSADVSGFDITNYNSGPRDVPMDENLHKRDRMLANDAVKPNSNERPRVRPKSADVSGFDITNYNGEARNVPMEENVHHKQDGMLTNTEAKPRSNQRPRVRPKSADVSGFDITTYNDEPTLKHSKSELSVNQLKAMYDPYDENSWFSLEPASQNVSQSDSRQVEVTVHDVVHRRTRSEPESRADRLKSGGKMKQPEPEIRKAELGNLEAEPKNITKLNSSSVLLLNVVAVGENDETKNPKFKRNAVSKSMSNIVSVTATEIENEKRLTTLESRDTRRESTRNVKPNKTGDHTVEGRGSTSQNDKPIEKLRARYIIGGERASVRYLSKSSDELTSNDNDAMTKETSTQLQGQPAVKPVKTPKKDFGIRNFFGKIRRTKSEPNLDKTFDILDIDSDHGGKKKNSQKLKEDEKNVHETSPTDSQDKLQHSSKSGLKSSSFYPKLKNFKKNFLKSKQSKADGSFNDSGLGQDTSKSEEFLESSDFSEKDIKRENVELTESQDVVRPQNIESKTVDSPASSQKSINPTKSNQSYTSKSEVPQTLVQIEQPPSSKGKETIPSSPTSPVMSPRSARKRFFQGGNRVTPVAVTANESGGNRRGKEDKTASNVVVASQENRGDEGRITTEKIVEKNGRIARDTDIFVHASSPVTSTDNLPEKLDSRRMNDTTVKSAQPRFQFEPKSHEDKERFPPTSKESMNEESQERTTSYRISEVSSRTTKSRNRKSESDENSSRFANSFMRGDDQNSTALPNTNTVIAHKNTTTYSMSTTNITKKADSEESRSTGMNTQMNVGLNGQRNSLHEESVIVNTDHEAKNKDTGYKGLTVEINQDSTNTDLVSKHEELNTKDSKESETVISKTKHRSFFSTKIFTSAGRTNSSQSKHKPEKKEGEEFLGESEVTREKKDTTAVGVSEDPVKIGKDIELETSNQVLKKEDNEATSKKNNSKETAKSREVLKEGKKTKNSSQTSREEKSEFGTKIKGFITKVLPQKDKSSSKENADKEEIVPGKTKVNELERPSDENNNATATVSVTASPIEERKDTLSDTTTKSRRNTFVAKHLGESDSEKTRTSEEEENQVKPGTIELDSSNKNERRTRYISKVKHMGDSKTVKTGSVEKLSEKQSSFSNKKFTTLAANESYTTQRNIENGNGKMNATSSFVNKDTPGAKGVENETVSKTEVLDNVEAFDSVFDFFEKAFNDQECKDGKEGSLSKPEKLETPDELGKLESSMMVLTSTMYPEKNFGVAKESENKVKRDEKQFVKDTKQDFVVLNDRGERLHMSTTEVSLNTTDAKRKEIVSNMQNKGNTTAHVMEALESEGDRSLEEIKGFTIKHTKTSSLVLNKSMEDNLETVGEDDDGDKKFQENLKHEELNIKQDYSRNAKTQIAESTRLVDNEVEHGTSSQKDQNATEHNPARGATSFLVNHEDINKEQQLKYVEKVMVSVRRGASDVKKVVRESTDKPNVESSELYSRPGSKLLEHVRTSSGNDNGDRNSEVVRTHEMPAEEANLARSSPESGFGNGITSIQSSFPFSKPLGHGRSSSGEGIVEMILTHDVASEDARFARSSPGKNGGKGVTKQDKTRILNVDEDWGHVIEEFAVKNKEETTNALNEESHDVGNDSGDELLQLLEEEIGLENTPKQPEDTSTPIQGDKTRNSTKSSGDSPNSQFNSTAGGSQTLIHTTSKSVEVVDNTDGPRFGKFLDAEESKKFGTPRNEMAATGPFMPTTQSSSSTSNNFVETVEMKSTPPPSSIKPQTKKQTTTFYNNSQEQQTATSTRLVTSLKQQNETVVSSKLSRPKSLMNKETKKATVSTLQENSQFKGGTGVKDSSVSMEKRRYEPRNEMLATNVVPKQKPKPPPVLPKPKRNKGKEVSQVKIGDVRHDENEQRKPAGFLDVQNNNLSFVGFQPFQGNYQGNAVKDEQKMFHSTQNYQAAGFSRESFTSGRVISTERREVSSSVTMKQFKNESMAATSETFKQPKNGGSVSEILRRNESNKEKTSNNVKQRKNRGTTASETSEDLSVRLQRLLCEDDSMSEPEDSSVTHEASSTIYSFSEDSEFDTNLMARRYKSLERPRKTPATAKIPRSSHVFMDESSDEEIFRNTTKLNYRMYSKTL</sequence>
<feature type="compositionally biased region" description="Polar residues" evidence="1">
    <location>
        <begin position="2456"/>
        <end position="2468"/>
    </location>
</feature>
<name>A0A7D9I485_PARCT</name>
<dbReference type="EMBL" id="CACRXK020002958">
    <property type="protein sequence ID" value="CAB3996838.1"/>
    <property type="molecule type" value="Genomic_DNA"/>
</dbReference>
<feature type="compositionally biased region" description="Low complexity" evidence="1">
    <location>
        <begin position="2021"/>
        <end position="2030"/>
    </location>
</feature>
<organism evidence="2 3">
    <name type="scientific">Paramuricea clavata</name>
    <name type="common">Red gorgonian</name>
    <name type="synonym">Violescent sea-whip</name>
    <dbReference type="NCBI Taxonomy" id="317549"/>
    <lineage>
        <taxon>Eukaryota</taxon>
        <taxon>Metazoa</taxon>
        <taxon>Cnidaria</taxon>
        <taxon>Anthozoa</taxon>
        <taxon>Octocorallia</taxon>
        <taxon>Malacalcyonacea</taxon>
        <taxon>Plexauridae</taxon>
        <taxon>Paramuricea</taxon>
    </lineage>
</organism>
<feature type="compositionally biased region" description="Basic and acidic residues" evidence="1">
    <location>
        <begin position="2646"/>
        <end position="2658"/>
    </location>
</feature>
<feature type="compositionally biased region" description="Basic and acidic residues" evidence="1">
    <location>
        <begin position="3033"/>
        <end position="3048"/>
    </location>
</feature>
<feature type="compositionally biased region" description="Polar residues" evidence="1">
    <location>
        <begin position="1213"/>
        <end position="1227"/>
    </location>
</feature>
<feature type="region of interest" description="Disordered" evidence="1">
    <location>
        <begin position="537"/>
        <end position="576"/>
    </location>
</feature>
<feature type="compositionally biased region" description="Polar residues" evidence="1">
    <location>
        <begin position="3241"/>
        <end position="3270"/>
    </location>
</feature>
<feature type="compositionally biased region" description="Polar residues" evidence="1">
    <location>
        <begin position="3348"/>
        <end position="3378"/>
    </location>
</feature>
<feature type="compositionally biased region" description="Polar residues" evidence="1">
    <location>
        <begin position="2195"/>
        <end position="2204"/>
    </location>
</feature>
<feature type="compositionally biased region" description="Basic and acidic residues" evidence="1">
    <location>
        <begin position="1228"/>
        <end position="1238"/>
    </location>
</feature>
<feature type="region of interest" description="Disordered" evidence="1">
    <location>
        <begin position="1982"/>
        <end position="2031"/>
    </location>
</feature>
<feature type="compositionally biased region" description="Polar residues" evidence="1">
    <location>
        <begin position="2728"/>
        <end position="2747"/>
    </location>
</feature>
<feature type="compositionally biased region" description="Basic and acidic residues" evidence="1">
    <location>
        <begin position="2556"/>
        <end position="2565"/>
    </location>
</feature>
<feature type="region of interest" description="Disordered" evidence="1">
    <location>
        <begin position="901"/>
        <end position="951"/>
    </location>
</feature>
<dbReference type="Proteomes" id="UP001152795">
    <property type="component" value="Unassembled WGS sequence"/>
</dbReference>
<feature type="compositionally biased region" description="Basic and acidic residues" evidence="1">
    <location>
        <begin position="2075"/>
        <end position="2085"/>
    </location>
</feature>
<feature type="region of interest" description="Disordered" evidence="1">
    <location>
        <begin position="296"/>
        <end position="320"/>
    </location>
</feature>
<feature type="compositionally biased region" description="Polar residues" evidence="1">
    <location>
        <begin position="766"/>
        <end position="776"/>
    </location>
</feature>
<feature type="compositionally biased region" description="Basic and acidic residues" evidence="1">
    <location>
        <begin position="305"/>
        <end position="314"/>
    </location>
</feature>
<feature type="compositionally biased region" description="Basic and acidic residues" evidence="1">
    <location>
        <begin position="1998"/>
        <end position="2007"/>
    </location>
</feature>
<reference evidence="2" key="1">
    <citation type="submission" date="2020-04" db="EMBL/GenBank/DDBJ databases">
        <authorList>
            <person name="Alioto T."/>
            <person name="Alioto T."/>
            <person name="Gomez Garrido J."/>
        </authorList>
    </citation>
    <scope>NUCLEOTIDE SEQUENCE</scope>
    <source>
        <strain evidence="2">A484AB</strain>
    </source>
</reference>
<feature type="compositionally biased region" description="Basic and acidic residues" evidence="1">
    <location>
        <begin position="3416"/>
        <end position="3425"/>
    </location>
</feature>
<feature type="compositionally biased region" description="Polar residues" evidence="1">
    <location>
        <begin position="2333"/>
        <end position="2344"/>
    </location>
</feature>
<feature type="compositionally biased region" description="Basic and acidic residues" evidence="1">
    <location>
        <begin position="2267"/>
        <end position="2278"/>
    </location>
</feature>
<feature type="region of interest" description="Disordered" evidence="1">
    <location>
        <begin position="2046"/>
        <end position="2211"/>
    </location>
</feature>
<feature type="compositionally biased region" description="Polar residues" evidence="1">
    <location>
        <begin position="2054"/>
        <end position="2063"/>
    </location>
</feature>
<feature type="region of interest" description="Disordered" evidence="1">
    <location>
        <begin position="1318"/>
        <end position="1360"/>
    </location>
</feature>
<feature type="region of interest" description="Disordered" evidence="1">
    <location>
        <begin position="2456"/>
        <end position="2680"/>
    </location>
</feature>
<feature type="compositionally biased region" description="Basic and acidic residues" evidence="1">
    <location>
        <begin position="3284"/>
        <end position="3293"/>
    </location>
</feature>
<feature type="compositionally biased region" description="Polar residues" evidence="1">
    <location>
        <begin position="2293"/>
        <end position="2302"/>
    </location>
</feature>
<feature type="compositionally biased region" description="Basic and acidic residues" evidence="1">
    <location>
        <begin position="2576"/>
        <end position="2607"/>
    </location>
</feature>
<feature type="compositionally biased region" description="Polar residues" evidence="1">
    <location>
        <begin position="671"/>
        <end position="680"/>
    </location>
</feature>
<feature type="compositionally biased region" description="Polar residues" evidence="1">
    <location>
        <begin position="3222"/>
        <end position="3233"/>
    </location>
</feature>
<feature type="region of interest" description="Disordered" evidence="1">
    <location>
        <begin position="3144"/>
        <end position="3165"/>
    </location>
</feature>
<comment type="caution">
    <text evidence="2">The sequence shown here is derived from an EMBL/GenBank/DDBJ whole genome shotgun (WGS) entry which is preliminary data.</text>
</comment>
<feature type="region of interest" description="Disordered" evidence="1">
    <location>
        <begin position="2232"/>
        <end position="2350"/>
    </location>
</feature>
<feature type="compositionally biased region" description="Basic and acidic residues" evidence="1">
    <location>
        <begin position="2502"/>
        <end position="2511"/>
    </location>
</feature>
<feature type="region of interest" description="Disordered" evidence="1">
    <location>
        <begin position="3218"/>
        <end position="3319"/>
    </location>
</feature>
<feature type="region of interest" description="Disordered" evidence="1">
    <location>
        <begin position="1172"/>
        <end position="1306"/>
    </location>
</feature>
<feature type="compositionally biased region" description="Polar residues" evidence="1">
    <location>
        <begin position="936"/>
        <end position="949"/>
    </location>
</feature>
<feature type="compositionally biased region" description="Polar residues" evidence="1">
    <location>
        <begin position="1253"/>
        <end position="1270"/>
    </location>
</feature>
<evidence type="ECO:0000313" key="3">
    <source>
        <dbReference type="Proteomes" id="UP001152795"/>
    </source>
</evidence>
<feature type="compositionally biased region" description="Polar residues" evidence="1">
    <location>
        <begin position="1925"/>
        <end position="1944"/>
    </location>
</feature>
<feature type="compositionally biased region" description="Basic and acidic residues" evidence="1">
    <location>
        <begin position="1863"/>
        <end position="1888"/>
    </location>
</feature>
<feature type="compositionally biased region" description="Polar residues" evidence="1">
    <location>
        <begin position="3551"/>
        <end position="3566"/>
    </location>
</feature>
<dbReference type="OrthoDB" id="10589722at2759"/>
<feature type="region of interest" description="Disordered" evidence="1">
    <location>
        <begin position="411"/>
        <end position="460"/>
    </location>
</feature>
<evidence type="ECO:0000256" key="1">
    <source>
        <dbReference type="SAM" id="MobiDB-lite"/>
    </source>
</evidence>
<feature type="compositionally biased region" description="Polar residues" evidence="1">
    <location>
        <begin position="2098"/>
        <end position="2141"/>
    </location>
</feature>
<feature type="compositionally biased region" description="Polar residues" evidence="1">
    <location>
        <begin position="2608"/>
        <end position="2620"/>
    </location>
</feature>
<feature type="compositionally biased region" description="Basic and acidic residues" evidence="1">
    <location>
        <begin position="2519"/>
        <end position="2548"/>
    </location>
</feature>
<feature type="compositionally biased region" description="Basic and acidic residues" evidence="1">
    <location>
        <begin position="3570"/>
        <end position="3581"/>
    </location>
</feature>
<feature type="compositionally biased region" description="Basic and acidic residues" evidence="1">
    <location>
        <begin position="2244"/>
        <end position="2254"/>
    </location>
</feature>
<feature type="region of interest" description="Disordered" evidence="1">
    <location>
        <begin position="1920"/>
        <end position="1954"/>
    </location>
</feature>
<keyword evidence="3" id="KW-1185">Reference proteome</keyword>
<feature type="compositionally biased region" description="Polar residues" evidence="1">
    <location>
        <begin position="3392"/>
        <end position="3415"/>
    </location>
</feature>
<feature type="region of interest" description="Disordered" evidence="1">
    <location>
        <begin position="2728"/>
        <end position="2759"/>
    </location>
</feature>
<feature type="compositionally biased region" description="Polar residues" evidence="1">
    <location>
        <begin position="449"/>
        <end position="460"/>
    </location>
</feature>
<feature type="compositionally biased region" description="Basic and acidic residues" evidence="1">
    <location>
        <begin position="1529"/>
        <end position="1541"/>
    </location>
</feature>
<feature type="region of interest" description="Disordered" evidence="1">
    <location>
        <begin position="2972"/>
        <end position="2999"/>
    </location>
</feature>